<dbReference type="PRINTS" id="PR00300">
    <property type="entry name" value="CLPPROTEASEA"/>
</dbReference>
<feature type="coiled-coil region" evidence="9">
    <location>
        <begin position="1506"/>
        <end position="1533"/>
    </location>
</feature>
<feature type="transmembrane region" description="Helical" evidence="11">
    <location>
        <begin position="1059"/>
        <end position="1080"/>
    </location>
</feature>
<evidence type="ECO:0000256" key="6">
    <source>
        <dbReference type="ARBA" id="ARBA00022989"/>
    </source>
</evidence>
<dbReference type="FunFam" id="3.40.50.300:FF:000436">
    <property type="entry name" value="ATP binding cassette subfamily A member 9"/>
    <property type="match status" value="1"/>
</dbReference>
<name>A0A182NQE0_9DIPT</name>
<feature type="transmembrane region" description="Helical" evidence="11">
    <location>
        <begin position="981"/>
        <end position="999"/>
    </location>
</feature>
<dbReference type="GO" id="GO:0016887">
    <property type="term" value="F:ATP hydrolysis activity"/>
    <property type="evidence" value="ECO:0007669"/>
    <property type="project" value="InterPro"/>
</dbReference>
<feature type="transmembrane region" description="Helical" evidence="11">
    <location>
        <begin position="176"/>
        <end position="202"/>
    </location>
</feature>
<dbReference type="Pfam" id="PF00005">
    <property type="entry name" value="ABC_tran"/>
    <property type="match status" value="2"/>
</dbReference>
<keyword evidence="6 11" id="KW-1133">Transmembrane helix</keyword>
<evidence type="ECO:0000256" key="1">
    <source>
        <dbReference type="ARBA" id="ARBA00004141"/>
    </source>
</evidence>
<dbReference type="PROSITE" id="PS00674">
    <property type="entry name" value="AAA"/>
    <property type="match status" value="1"/>
</dbReference>
<evidence type="ECO:0000313" key="13">
    <source>
        <dbReference type="EnsemblMetazoa" id="ADIR009875-PA"/>
    </source>
</evidence>
<feature type="transmembrane region" description="Helical" evidence="11">
    <location>
        <begin position="133"/>
        <end position="156"/>
    </location>
</feature>
<keyword evidence="4" id="KW-0547">Nucleotide-binding</keyword>
<dbReference type="SMART" id="SM00382">
    <property type="entry name" value="AAA"/>
    <property type="match status" value="3"/>
</dbReference>
<evidence type="ECO:0000256" key="11">
    <source>
        <dbReference type="SAM" id="Phobius"/>
    </source>
</evidence>
<dbReference type="PANTHER" id="PTHR19229">
    <property type="entry name" value="ATP-BINDING CASSETTE TRANSPORTER SUBFAMILY A ABCA"/>
    <property type="match status" value="1"/>
</dbReference>
<feature type="transmembrane region" description="Helical" evidence="11">
    <location>
        <begin position="214"/>
        <end position="235"/>
    </location>
</feature>
<dbReference type="STRING" id="7168.A0A182NQE0"/>
<feature type="region of interest" description="Disordered" evidence="10">
    <location>
        <begin position="1981"/>
        <end position="2001"/>
    </location>
</feature>
<evidence type="ECO:0000256" key="2">
    <source>
        <dbReference type="ARBA" id="ARBA00007271"/>
    </source>
</evidence>
<dbReference type="PANTHER" id="PTHR19229:SF250">
    <property type="entry name" value="ABC TRANSPORTER DOMAIN-CONTAINING PROTEIN-RELATED"/>
    <property type="match status" value="1"/>
</dbReference>
<dbReference type="VEuPathDB" id="VectorBase:ADIR009875"/>
<dbReference type="InterPro" id="IPR003959">
    <property type="entry name" value="ATPase_AAA_core"/>
</dbReference>
<reference evidence="13" key="2">
    <citation type="submission" date="2020-05" db="UniProtKB">
        <authorList>
            <consortium name="EnsemblMetazoa"/>
        </authorList>
    </citation>
    <scope>IDENTIFICATION</scope>
    <source>
        <strain evidence="13">WRAIR2</strain>
    </source>
</reference>
<dbReference type="GO" id="GO:0051321">
    <property type="term" value="P:meiotic cell cycle"/>
    <property type="evidence" value="ECO:0007669"/>
    <property type="project" value="UniProtKB-KW"/>
</dbReference>
<keyword evidence="3 11" id="KW-0812">Transmembrane</keyword>
<organism evidence="13 14">
    <name type="scientific">Anopheles dirus</name>
    <dbReference type="NCBI Taxonomy" id="7168"/>
    <lineage>
        <taxon>Eukaryota</taxon>
        <taxon>Metazoa</taxon>
        <taxon>Ecdysozoa</taxon>
        <taxon>Arthropoda</taxon>
        <taxon>Hexapoda</taxon>
        <taxon>Insecta</taxon>
        <taxon>Pterygota</taxon>
        <taxon>Neoptera</taxon>
        <taxon>Endopterygota</taxon>
        <taxon>Diptera</taxon>
        <taxon>Nematocera</taxon>
        <taxon>Culicoidea</taxon>
        <taxon>Culicidae</taxon>
        <taxon>Anophelinae</taxon>
        <taxon>Anopheles</taxon>
    </lineage>
</organism>
<dbReference type="FunFam" id="3.40.50.300:FF:002470">
    <property type="entry name" value="ABC transporter, putative"/>
    <property type="match status" value="1"/>
</dbReference>
<sequence length="2001" mass="225570">MEAVRQQLHMVDERVVPLGSDAELEFALLDNPLHCFAVNFQNASSGNFQYAIRTKNNNFRTEAVYSGDVYTSYQKQDNEYIESGFLALQNAIDVAFVNLMVQNGGANERRPLHLAYGHIPVDGKQGPQGPTQIYQVVGVLCFGFTAMSTYLLLLPMVEERANGMKEYLKIATASSYWNECALFAINLAQFYVVMVICLAITVASGVWDTNPAQLIYLFLLGLLFVANVIAFTFFISTTLESATIATAVAPVAFVGPLILSALWVKLLLVLCLFPINDLFYMGGIFQAFKSSGHLFTVSDLFTVGYPGLNRFSLFGLLLFQLLGMSVWIFLWYYVSNVFPGRYGTPKPKCFFLRRACETRSKDILRSGSRSTNKITAESQHELQRHSSSSNELAMGRFESIDLEYVDQAPETNTVKEAGFKESPATYSEPLVRITNLYKVFTGRTGGAKEVVKNFSLTIYRHSITVLLGHNGAGKTTTMNIVTGILPRTSGSIVVDGEHDANRYRQKIGFCPQHNVFFSYLTCREHLEFFGRLRGLTASGARNKADIVLEKVNLLDKSDSLVHTLSGGMKRRLSLANAIIGNTELLILDEPTSGLDPESRRDIWDVLLKLRHDHTILLTTHFMEEADVLGDWVAIMEEGQLVAFGSPLHLKQVYGKGYTLKLLKKDNFDERKTLGTVQHHIPGAIVRDSVKEIFAVTLPYEAMPQYPALLQELEEAQPVLGIESIDIANATLEEVFLSSSIRQKEFQRHPESIDCVDSPSAGHQVIVADSPTKPAAMGSRMTPVQAKNVCVAIWRKKWIHMRSNKHIYGWLLALPLLVTVLCFPFTSGITVAAKSLPAVTLTAAGIRSARGIIVINRSGDHSGDTPWSGKAIQSDIARSPIGGVQLQVKEDDSLVNVLQELIEQDYTAYRDRVVVGIECNVTNNDVQMTVLYNNNLVHSTGIAESVATTLLLRYYADVSNAAVETQNIPSTRKQLIDIQTPYFFTEFISLAFMFYMLLYLSVPLQEHLTGFRQLQNINRYVYWSSTYTFDLLVHLIVCLLVILLVNVMDSKEAFTESSKWHIFFTLFLYGMLALLVIYIISQCVESTNTAITIMSYLMIVGVGGVFLLSNGYDDIKNNSIPAGLMHIIPEFALKHSMRVVYENQKLVLYEQMSKQLDHRQQRHAFASDRIYPHKFYILAGFVWLLLVLVLNEVVENIYTREKVKMSRSSAEQNIRRVYRQVSRTISREDYRSKVQQNTEQGQDVPDGPAMYSEDVDKEKELVKNLLDTADGCKEYAIVVDELKKTYTNHEAVKSVSFAVKKGECFGLLGMNGAGKTTVFQMLSRNLPTSEGKIYLQHCEVHEADALEYRRQYGYCPQLDVLLDFMTVYEVIEYFAQLQGLPSRDKLIISWLVKLDILQYKDHALRECSGGTKRKVNTILALLGGPSVVLLDEPTTGVDPKSRHFLWRTIKTIQRKNQTILLTSHSMDECEELCNRLSIMVDGQLRCVGTIPQLKKRHGQGYNLWLKVNSTSVENENAQDEHQELLREVNRCFEASLHEEHKGLLKFIVSPSLKLSVMFEKIFALKDRRTEQIVHFSINESSFKRQEQRSEVYQHVHAIVEERQNIPIGSVFQIPVQFVQQVEVCTNIDQFTPRSALQFNFYVLLDPDPVRETINHDNEEVEISQHWLLPSRELHGLWESLIFEKEVKDGMLAFAETSMLFARKGVDRNLVTCNRLALFHGPPGTGKTSLCKAIAQKLSIRLSDHYKHAHLVEINSHSLFSRWFSESGKLVQKVFGEIVELLEDEHSLVCVLVDEIESIAYSRDKISSNEPSDSIRVVNAVLTQLDRLRRFSNVFILATSNLTDSIDTAFLDRADLVQYIGNPTEQAIYEIYRMALHNLFSVGIIKTDDKTNRKLSQSIGEHLPSHGEATDPGRATSNTVLDILLQVVKLSEGLSGRTLRKIPFLAHALYVKKESDSMLNFLAAMRQAIRKVRNDKAQLAKRSLPTDAVKNGSGSEEDASLIL</sequence>
<feature type="transmembrane region" description="Helical" evidence="11">
    <location>
        <begin position="308"/>
        <end position="334"/>
    </location>
</feature>
<dbReference type="GO" id="GO:0005319">
    <property type="term" value="F:lipid transporter activity"/>
    <property type="evidence" value="ECO:0007669"/>
    <property type="project" value="TreeGrafter"/>
</dbReference>
<dbReference type="GO" id="GO:0016020">
    <property type="term" value="C:membrane"/>
    <property type="evidence" value="ECO:0007669"/>
    <property type="project" value="UniProtKB-SubCell"/>
</dbReference>
<dbReference type="InterPro" id="IPR001270">
    <property type="entry name" value="ClpA/B"/>
</dbReference>
<feature type="transmembrane region" description="Helical" evidence="11">
    <location>
        <begin position="1019"/>
        <end position="1047"/>
    </location>
</feature>
<evidence type="ECO:0000256" key="10">
    <source>
        <dbReference type="SAM" id="MobiDB-lite"/>
    </source>
</evidence>
<keyword evidence="14" id="KW-1185">Reference proteome</keyword>
<feature type="transmembrane region" description="Helical" evidence="11">
    <location>
        <begin position="1086"/>
        <end position="1107"/>
    </location>
</feature>
<keyword evidence="7 11" id="KW-0472">Membrane</keyword>
<dbReference type="CDD" id="cd19508">
    <property type="entry name" value="RecA-like_Pch2-like"/>
    <property type="match status" value="1"/>
</dbReference>
<dbReference type="Gene3D" id="3.40.50.300">
    <property type="entry name" value="P-loop containing nucleotide triphosphate hydrolases"/>
    <property type="match status" value="3"/>
</dbReference>
<evidence type="ECO:0000313" key="14">
    <source>
        <dbReference type="Proteomes" id="UP000075884"/>
    </source>
</evidence>
<proteinExistence type="inferred from homology"/>
<feature type="region of interest" description="Disordered" evidence="10">
    <location>
        <begin position="370"/>
        <end position="390"/>
    </location>
</feature>
<evidence type="ECO:0000256" key="8">
    <source>
        <dbReference type="ARBA" id="ARBA00023254"/>
    </source>
</evidence>
<evidence type="ECO:0000256" key="5">
    <source>
        <dbReference type="ARBA" id="ARBA00022840"/>
    </source>
</evidence>
<comment type="similarity">
    <text evidence="2">Belongs to the AAA ATPase family. PCH2 subfamily.</text>
</comment>
<comment type="subcellular location">
    <subcellularLocation>
        <location evidence="1">Membrane</location>
        <topology evidence="1">Multi-pass membrane protein</topology>
    </subcellularLocation>
</comment>
<dbReference type="CDD" id="cd03263">
    <property type="entry name" value="ABC_subfamily_A"/>
    <property type="match status" value="2"/>
</dbReference>
<dbReference type="GO" id="GO:0005524">
    <property type="term" value="F:ATP binding"/>
    <property type="evidence" value="ECO:0007669"/>
    <property type="project" value="UniProtKB-KW"/>
</dbReference>
<feature type="domain" description="ABC transporter" evidence="12">
    <location>
        <begin position="1276"/>
        <end position="1505"/>
    </location>
</feature>
<dbReference type="Proteomes" id="UP000075884">
    <property type="component" value="Unassembled WGS sequence"/>
</dbReference>
<dbReference type="InterPro" id="IPR003593">
    <property type="entry name" value="AAA+_ATPase"/>
</dbReference>
<dbReference type="SUPFAM" id="SSF52540">
    <property type="entry name" value="P-loop containing nucleoside triphosphate hydrolases"/>
    <property type="match status" value="3"/>
</dbReference>
<keyword evidence="8" id="KW-0469">Meiosis</keyword>
<dbReference type="Pfam" id="PF12698">
    <property type="entry name" value="ABC2_membrane_3"/>
    <property type="match status" value="1"/>
</dbReference>
<dbReference type="FunFam" id="3.40.50.300:FF:001494">
    <property type="entry name" value="Pachytene checkpoint component Pch2"/>
    <property type="match status" value="1"/>
</dbReference>
<evidence type="ECO:0000256" key="3">
    <source>
        <dbReference type="ARBA" id="ARBA00022692"/>
    </source>
</evidence>
<evidence type="ECO:0000259" key="12">
    <source>
        <dbReference type="PROSITE" id="PS50893"/>
    </source>
</evidence>
<dbReference type="InterPro" id="IPR003439">
    <property type="entry name" value="ABC_transporter-like_ATP-bd"/>
</dbReference>
<feature type="transmembrane region" description="Helical" evidence="11">
    <location>
        <begin position="1174"/>
        <end position="1193"/>
    </location>
</feature>
<dbReference type="InterPro" id="IPR027417">
    <property type="entry name" value="P-loop_NTPase"/>
</dbReference>
<dbReference type="InterPro" id="IPR017871">
    <property type="entry name" value="ABC_transporter-like_CS"/>
</dbReference>
<dbReference type="InterPro" id="IPR003960">
    <property type="entry name" value="ATPase_AAA_CS"/>
</dbReference>
<dbReference type="GO" id="GO:0140359">
    <property type="term" value="F:ABC-type transporter activity"/>
    <property type="evidence" value="ECO:0007669"/>
    <property type="project" value="InterPro"/>
</dbReference>
<dbReference type="InterPro" id="IPR058249">
    <property type="entry name" value="Pch2_C"/>
</dbReference>
<dbReference type="PROSITE" id="PS50893">
    <property type="entry name" value="ABC_TRANSPORTER_2"/>
    <property type="match status" value="2"/>
</dbReference>
<dbReference type="PROSITE" id="PS00211">
    <property type="entry name" value="ABC_TRANSPORTER_1"/>
    <property type="match status" value="1"/>
</dbReference>
<dbReference type="InterPro" id="IPR026082">
    <property type="entry name" value="ABCA"/>
</dbReference>
<keyword evidence="5" id="KW-0067">ATP-binding</keyword>
<dbReference type="Pfam" id="PF23242">
    <property type="entry name" value="AAA_lid_TRIP13_C"/>
    <property type="match status" value="1"/>
</dbReference>
<reference evidence="14" key="1">
    <citation type="submission" date="2013-03" db="EMBL/GenBank/DDBJ databases">
        <title>The Genome Sequence of Anopheles dirus WRAIR2.</title>
        <authorList>
            <consortium name="The Broad Institute Genomics Platform"/>
            <person name="Neafsey D.E."/>
            <person name="Walton C."/>
            <person name="Walker B."/>
            <person name="Young S.K."/>
            <person name="Zeng Q."/>
            <person name="Gargeya S."/>
            <person name="Fitzgerald M."/>
            <person name="Haas B."/>
            <person name="Abouelleil A."/>
            <person name="Allen A.W."/>
            <person name="Alvarado L."/>
            <person name="Arachchi H.M."/>
            <person name="Berlin A.M."/>
            <person name="Chapman S.B."/>
            <person name="Gainer-Dewar J."/>
            <person name="Goldberg J."/>
            <person name="Griggs A."/>
            <person name="Gujja S."/>
            <person name="Hansen M."/>
            <person name="Howarth C."/>
            <person name="Imamovic A."/>
            <person name="Ireland A."/>
            <person name="Larimer J."/>
            <person name="McCowan C."/>
            <person name="Murphy C."/>
            <person name="Pearson M."/>
            <person name="Poon T.W."/>
            <person name="Priest M."/>
            <person name="Roberts A."/>
            <person name="Saif S."/>
            <person name="Shea T."/>
            <person name="Sisk P."/>
            <person name="Sykes S."/>
            <person name="Wortman J."/>
            <person name="Nusbaum C."/>
            <person name="Birren B."/>
        </authorList>
    </citation>
    <scope>NUCLEOTIDE SEQUENCE [LARGE SCALE GENOMIC DNA]</scope>
    <source>
        <strain evidence="14">WRAIR2</strain>
    </source>
</reference>
<evidence type="ECO:0000256" key="9">
    <source>
        <dbReference type="SAM" id="Coils"/>
    </source>
</evidence>
<accession>A0A182NQE0</accession>
<feature type="region of interest" description="Disordered" evidence="10">
    <location>
        <begin position="1228"/>
        <end position="1249"/>
    </location>
</feature>
<evidence type="ECO:0000256" key="7">
    <source>
        <dbReference type="ARBA" id="ARBA00023136"/>
    </source>
</evidence>
<keyword evidence="9" id="KW-0175">Coiled coil</keyword>
<feature type="domain" description="ABC transporter" evidence="12">
    <location>
        <begin position="431"/>
        <end position="662"/>
    </location>
</feature>
<dbReference type="Pfam" id="PF00004">
    <property type="entry name" value="AAA"/>
    <property type="match status" value="1"/>
</dbReference>
<evidence type="ECO:0000256" key="4">
    <source>
        <dbReference type="ARBA" id="ARBA00022741"/>
    </source>
</evidence>
<dbReference type="InterPro" id="IPR013525">
    <property type="entry name" value="ABC2_TM"/>
</dbReference>
<feature type="transmembrane region" description="Helical" evidence="11">
    <location>
        <begin position="806"/>
        <end position="825"/>
    </location>
</feature>
<dbReference type="EnsemblMetazoa" id="ADIR009875-RA">
    <property type="protein sequence ID" value="ADIR009875-PA"/>
    <property type="gene ID" value="ADIR009875"/>
</dbReference>
<protein>
    <recommendedName>
        <fullName evidence="12">ABC transporter domain-containing protein</fullName>
    </recommendedName>
</protein>